<dbReference type="InterPro" id="IPR029044">
    <property type="entry name" value="Nucleotide-diphossugar_trans"/>
</dbReference>
<gene>
    <name evidence="1" type="ORF">KTH89_08605</name>
</gene>
<evidence type="ECO:0000313" key="2">
    <source>
        <dbReference type="Proteomes" id="UP000712157"/>
    </source>
</evidence>
<reference evidence="1" key="1">
    <citation type="submission" date="2021-06" db="EMBL/GenBank/DDBJ databases">
        <title>Description of novel taxa of the family Lachnospiraceae.</title>
        <authorList>
            <person name="Chaplin A.V."/>
            <person name="Sokolova S.R."/>
            <person name="Pikina A.P."/>
            <person name="Korzhanova M."/>
            <person name="Belova V."/>
            <person name="Korostin D."/>
            <person name="Efimov B.A."/>
        </authorList>
    </citation>
    <scope>NUCLEOTIDE SEQUENCE</scope>
    <source>
        <strain evidence="1">ASD5720</strain>
    </source>
</reference>
<comment type="caution">
    <text evidence="1">The sequence shown here is derived from an EMBL/GenBank/DDBJ whole genome shotgun (WGS) entry which is preliminary data.</text>
</comment>
<dbReference type="Proteomes" id="UP000712157">
    <property type="component" value="Unassembled WGS sequence"/>
</dbReference>
<organism evidence="1 2">
    <name type="scientific">Diplocloster agilis</name>
    <dbReference type="NCBI Taxonomy" id="2850323"/>
    <lineage>
        <taxon>Bacteria</taxon>
        <taxon>Bacillati</taxon>
        <taxon>Bacillota</taxon>
        <taxon>Clostridia</taxon>
        <taxon>Lachnospirales</taxon>
        <taxon>Lachnospiraceae</taxon>
        <taxon>Diplocloster</taxon>
    </lineage>
</organism>
<protein>
    <recommendedName>
        <fullName evidence="3">Glycosyl transferase family 2</fullName>
    </recommendedName>
</protein>
<evidence type="ECO:0000313" key="1">
    <source>
        <dbReference type="EMBL" id="MBU9736597.1"/>
    </source>
</evidence>
<keyword evidence="2" id="KW-1185">Reference proteome</keyword>
<dbReference type="Gene3D" id="3.90.550.10">
    <property type="entry name" value="Spore Coat Polysaccharide Biosynthesis Protein SpsA, Chain A"/>
    <property type="match status" value="1"/>
</dbReference>
<name>A0A949K754_9FIRM</name>
<dbReference type="AlphaFoldDB" id="A0A949K754"/>
<sequence>MTQYAIVAIGYNRPRSMERLLKSLAQADYDGDQVTLIISIDNSGDDSVQRCAEDFDWPFGPKIVKTYPQRMGLRRHVLTCGDLVEDYEAIAVFEDDIYVSPNFYQYMKQAVAYYEGDDRIAGISLYQHLWNVHANRPFVPLADSNDVYFVQFAQSWGQVWMKRQWMAFRKWYEEQGEEFQESADIPDYVASWPGTSWLKYHVKYCIERNKYFVYPYVSQCTNFTDAGENFAIPSTGLQVPFQTGIQREYRFVTLDDSDTVYDAFWENEKLAGILGLPADQLCTDLYGVKKNRKNQRYWLTLEIKDYKIVRSFGLLLKPQEQNILADMEGTQIFLYDTAREEKNPYRHHVGRLACSYDFRGDNLSVGMLKNLMVNKVNRQLRHK</sequence>
<accession>A0A949K754</accession>
<evidence type="ECO:0008006" key="3">
    <source>
        <dbReference type="Google" id="ProtNLM"/>
    </source>
</evidence>
<dbReference type="PANTHER" id="PTHR33604">
    <property type="entry name" value="OSJNBA0004B13.7 PROTEIN"/>
    <property type="match status" value="1"/>
</dbReference>
<proteinExistence type="predicted"/>
<dbReference type="RefSeq" id="WP_238721384.1">
    <property type="nucleotide sequence ID" value="NZ_JAHQCW010000011.1"/>
</dbReference>
<dbReference type="SUPFAM" id="SSF53448">
    <property type="entry name" value="Nucleotide-diphospho-sugar transferases"/>
    <property type="match status" value="1"/>
</dbReference>
<dbReference type="EMBL" id="JAHQCW010000011">
    <property type="protein sequence ID" value="MBU9736597.1"/>
    <property type="molecule type" value="Genomic_DNA"/>
</dbReference>
<dbReference type="PANTHER" id="PTHR33604:SF3">
    <property type="entry name" value="OSJNBA0004B13.7 PROTEIN"/>
    <property type="match status" value="1"/>
</dbReference>